<keyword evidence="2" id="KW-0862">Zinc</keyword>
<evidence type="ECO:0000256" key="2">
    <source>
        <dbReference type="ARBA" id="ARBA00022833"/>
    </source>
</evidence>
<dbReference type="STRING" id="1841481.ENSSLDP00000030022"/>
<protein>
    <recommendedName>
        <fullName evidence="6">Cystatin domain-containing protein</fullName>
    </recommendedName>
</protein>
<evidence type="ECO:0008006" key="6">
    <source>
        <dbReference type="Google" id="ProtNLM"/>
    </source>
</evidence>
<feature type="chain" id="PRO_5017485194" description="Cystatin domain-containing protein" evidence="3">
    <location>
        <begin position="26"/>
        <end position="103"/>
    </location>
</feature>
<dbReference type="PANTHER" id="PTHR43880:SF3">
    <property type="entry name" value="ALCOHOL DEHYDROGENASE 8A-RELATED"/>
    <property type="match status" value="1"/>
</dbReference>
<reference evidence="4" key="1">
    <citation type="submission" date="2025-08" db="UniProtKB">
        <authorList>
            <consortium name="Ensembl"/>
        </authorList>
    </citation>
    <scope>IDENTIFICATION</scope>
</reference>
<dbReference type="PANTHER" id="PTHR43880">
    <property type="entry name" value="ALCOHOL DEHYDROGENASE"/>
    <property type="match status" value="1"/>
</dbReference>
<accession>A0A3B4YK47</accession>
<evidence type="ECO:0000256" key="1">
    <source>
        <dbReference type="ARBA" id="ARBA00022723"/>
    </source>
</evidence>
<dbReference type="GO" id="GO:0008270">
    <property type="term" value="F:zinc ion binding"/>
    <property type="evidence" value="ECO:0007669"/>
    <property type="project" value="TreeGrafter"/>
</dbReference>
<keyword evidence="1" id="KW-0479">Metal-binding</keyword>
<dbReference type="AlphaFoldDB" id="A0A3B4YK47"/>
<dbReference type="Proteomes" id="UP000261360">
    <property type="component" value="Unplaced"/>
</dbReference>
<dbReference type="InterPro" id="IPR011032">
    <property type="entry name" value="GroES-like_sf"/>
</dbReference>
<evidence type="ECO:0000256" key="3">
    <source>
        <dbReference type="SAM" id="SignalP"/>
    </source>
</evidence>
<keyword evidence="5" id="KW-1185">Reference proteome</keyword>
<evidence type="ECO:0000313" key="4">
    <source>
        <dbReference type="Ensembl" id="ENSSLDP00000030022.1"/>
    </source>
</evidence>
<dbReference type="GO" id="GO:0005829">
    <property type="term" value="C:cytosol"/>
    <property type="evidence" value="ECO:0007669"/>
    <property type="project" value="TreeGrafter"/>
</dbReference>
<dbReference type="GO" id="GO:0051903">
    <property type="term" value="F:S-(hydroxymethyl)glutathione dehydrogenase [NAD(P)+] activity"/>
    <property type="evidence" value="ECO:0007669"/>
    <property type="project" value="TreeGrafter"/>
</dbReference>
<dbReference type="SUPFAM" id="SSF50129">
    <property type="entry name" value="GroES-like"/>
    <property type="match status" value="1"/>
</dbReference>
<proteinExistence type="predicted"/>
<reference evidence="4" key="2">
    <citation type="submission" date="2025-09" db="UniProtKB">
        <authorList>
            <consortium name="Ensembl"/>
        </authorList>
    </citation>
    <scope>IDENTIFICATION</scope>
</reference>
<dbReference type="Gene3D" id="3.90.180.10">
    <property type="entry name" value="Medium-chain alcohol dehydrogenases, catalytic domain"/>
    <property type="match status" value="1"/>
</dbReference>
<feature type="signal peptide" evidence="3">
    <location>
        <begin position="1"/>
        <end position="25"/>
    </location>
</feature>
<evidence type="ECO:0000313" key="5">
    <source>
        <dbReference type="Proteomes" id="UP000261360"/>
    </source>
</evidence>
<keyword evidence="3" id="KW-0732">Signal</keyword>
<dbReference type="GeneTree" id="ENSGT00940000176100"/>
<name>A0A3B4YK47_SERLL</name>
<dbReference type="GO" id="GO:0046294">
    <property type="term" value="P:formaldehyde catabolic process"/>
    <property type="evidence" value="ECO:0007669"/>
    <property type="project" value="TreeGrafter"/>
</dbReference>
<dbReference type="Ensembl" id="ENSSLDT00000030893.1">
    <property type="protein sequence ID" value="ENSSLDP00000030022.1"/>
    <property type="gene ID" value="ENSSLDG00000023160.1"/>
</dbReference>
<sequence length="103" mass="12099">MWPLLFVFLFFSFFSFFFFLQLSIANDKVIKCKAAVAWEPNKPLVIEEIEVAPPQANEVRIKVRNYYLLIRNIVYHLCITLRNDDVYNKSLLVCVVIKMSGVH</sequence>
<organism evidence="4 5">
    <name type="scientific">Seriola lalandi dorsalis</name>
    <dbReference type="NCBI Taxonomy" id="1841481"/>
    <lineage>
        <taxon>Eukaryota</taxon>
        <taxon>Metazoa</taxon>
        <taxon>Chordata</taxon>
        <taxon>Craniata</taxon>
        <taxon>Vertebrata</taxon>
        <taxon>Euteleostomi</taxon>
        <taxon>Actinopterygii</taxon>
        <taxon>Neopterygii</taxon>
        <taxon>Teleostei</taxon>
        <taxon>Neoteleostei</taxon>
        <taxon>Acanthomorphata</taxon>
        <taxon>Carangaria</taxon>
        <taxon>Carangiformes</taxon>
        <taxon>Carangidae</taxon>
        <taxon>Seriola</taxon>
    </lineage>
</organism>